<dbReference type="AlphaFoldDB" id="V6LXW2"/>
<accession>V6LXW2</accession>
<dbReference type="EMBL" id="KI545959">
    <property type="protein sequence ID" value="EST49088.1"/>
    <property type="molecule type" value="Genomic_DNA"/>
</dbReference>
<protein>
    <submittedName>
        <fullName evidence="1">Uncharacterized protein</fullName>
    </submittedName>
</protein>
<dbReference type="VEuPathDB" id="GiardiaDB:SS50377_21345"/>
<proteinExistence type="predicted"/>
<evidence type="ECO:0000313" key="1">
    <source>
        <dbReference type="EMBL" id="EST49088.1"/>
    </source>
</evidence>
<name>V6LXW2_9EUKA</name>
<sequence>MLINVVNIIVMMRISAVEFSINLISSAIWAQFIVEVEDYYLQNINYLSTPIHVIRQTFPLVTVFVGLTYFNIRSSYWYHSKNVRQAKELETEVNGVMPCMKTSILKKKVRSQPESNQFNANVESPRSQTKRNIMKLEGYLHRKGADKFFLAAKRTYQIVINALEQNSINLHKIHRNILLVLIHRFTGSL</sequence>
<organism evidence="1">
    <name type="scientific">Spironucleus salmonicida</name>
    <dbReference type="NCBI Taxonomy" id="348837"/>
    <lineage>
        <taxon>Eukaryota</taxon>
        <taxon>Metamonada</taxon>
        <taxon>Diplomonadida</taxon>
        <taxon>Hexamitidae</taxon>
        <taxon>Hexamitinae</taxon>
        <taxon>Spironucleus</taxon>
    </lineage>
</organism>
<gene>
    <name evidence="1" type="ORF">SS50377_10640</name>
</gene>
<reference evidence="1" key="1">
    <citation type="journal article" date="2014" name="PLoS Genet.">
        <title>The Genome of Spironucleus salmonicida Highlights a Fish Pathogen Adapted to Fluctuating Environments.</title>
        <authorList>
            <person name="Xu F."/>
            <person name="Jerlstrom-Hultqvist J."/>
            <person name="Einarsson E."/>
            <person name="Astvaldsson A."/>
            <person name="Svard S.G."/>
            <person name="Andersson J.O."/>
        </authorList>
    </citation>
    <scope>NUCLEOTIDE SEQUENCE</scope>
</reference>